<dbReference type="GO" id="GO:0004089">
    <property type="term" value="F:carbonate dehydratase activity"/>
    <property type="evidence" value="ECO:0007669"/>
    <property type="project" value="UniProtKB-UniRule"/>
</dbReference>
<evidence type="ECO:0000256" key="9">
    <source>
        <dbReference type="SAM" id="SignalP"/>
    </source>
</evidence>
<evidence type="ECO:0000256" key="3">
    <source>
        <dbReference type="ARBA" id="ARBA00022723"/>
    </source>
</evidence>
<reference evidence="10 11" key="1">
    <citation type="submission" date="2018-11" db="EMBL/GenBank/DDBJ databases">
        <title>Genome assembly of Steccherinum ochraceum LE-BIN_3174, the white-rot fungus of the Steccherinaceae family (The Residual Polyporoid clade, Polyporales, Basidiomycota).</title>
        <authorList>
            <person name="Fedorova T.V."/>
            <person name="Glazunova O.A."/>
            <person name="Landesman E.O."/>
            <person name="Moiseenko K.V."/>
            <person name="Psurtseva N.V."/>
            <person name="Savinova O.S."/>
            <person name="Shakhova N.V."/>
            <person name="Tyazhelova T.V."/>
            <person name="Vasina D.V."/>
        </authorList>
    </citation>
    <scope>NUCLEOTIDE SEQUENCE [LARGE SCALE GENOMIC DNA]</scope>
    <source>
        <strain evidence="10 11">LE-BIN_3174</strain>
    </source>
</reference>
<dbReference type="PANTHER" id="PTHR11002:SF76">
    <property type="entry name" value="CARBONIC ANHYDRASE"/>
    <property type="match status" value="1"/>
</dbReference>
<dbReference type="PANTHER" id="PTHR11002">
    <property type="entry name" value="CARBONIC ANHYDRASE"/>
    <property type="match status" value="1"/>
</dbReference>
<dbReference type="GO" id="GO:0034599">
    <property type="term" value="P:cellular response to oxidative stress"/>
    <property type="evidence" value="ECO:0007669"/>
    <property type="project" value="TreeGrafter"/>
</dbReference>
<feature type="signal peptide" evidence="9">
    <location>
        <begin position="1"/>
        <end position="19"/>
    </location>
</feature>
<accession>A0A4R0RBV9</accession>
<evidence type="ECO:0000256" key="5">
    <source>
        <dbReference type="ARBA" id="ARBA00023239"/>
    </source>
</evidence>
<evidence type="ECO:0000256" key="7">
    <source>
        <dbReference type="PIRSR" id="PIRSR601765-1"/>
    </source>
</evidence>
<keyword evidence="5 8" id="KW-0456">Lyase</keyword>
<gene>
    <name evidence="10" type="ORF">EIP91_004097</name>
</gene>
<dbReference type="SUPFAM" id="SSF53056">
    <property type="entry name" value="beta-carbonic anhydrase, cab"/>
    <property type="match status" value="1"/>
</dbReference>
<keyword evidence="3 7" id="KW-0479">Metal-binding</keyword>
<comment type="cofactor">
    <cofactor evidence="7">
        <name>Zn(2+)</name>
        <dbReference type="ChEBI" id="CHEBI:29105"/>
    </cofactor>
    <text evidence="7">Binds 1 zinc ion per subunit.</text>
</comment>
<evidence type="ECO:0000256" key="2">
    <source>
        <dbReference type="ARBA" id="ARBA00012925"/>
    </source>
</evidence>
<evidence type="ECO:0000256" key="4">
    <source>
        <dbReference type="ARBA" id="ARBA00022833"/>
    </source>
</evidence>
<evidence type="ECO:0000256" key="1">
    <source>
        <dbReference type="ARBA" id="ARBA00006217"/>
    </source>
</evidence>
<dbReference type="SMART" id="SM00947">
    <property type="entry name" value="Pro_CA"/>
    <property type="match status" value="1"/>
</dbReference>
<dbReference type="InterPro" id="IPR036874">
    <property type="entry name" value="Carbonic_anhydrase_sf"/>
</dbReference>
<keyword evidence="9" id="KW-0732">Signal</keyword>
<comment type="caution">
    <text evidence="10">The sequence shown here is derived from an EMBL/GenBank/DDBJ whole genome shotgun (WGS) entry which is preliminary data.</text>
</comment>
<organism evidence="10 11">
    <name type="scientific">Steccherinum ochraceum</name>
    <dbReference type="NCBI Taxonomy" id="92696"/>
    <lineage>
        <taxon>Eukaryota</taxon>
        <taxon>Fungi</taxon>
        <taxon>Dikarya</taxon>
        <taxon>Basidiomycota</taxon>
        <taxon>Agaricomycotina</taxon>
        <taxon>Agaricomycetes</taxon>
        <taxon>Polyporales</taxon>
        <taxon>Steccherinaceae</taxon>
        <taxon>Steccherinum</taxon>
    </lineage>
</organism>
<name>A0A4R0RBV9_9APHY</name>
<keyword evidence="11" id="KW-1185">Reference proteome</keyword>
<protein>
    <recommendedName>
        <fullName evidence="2 8">Carbonic anhydrase</fullName>
        <ecNumber evidence="2 8">4.2.1.1</ecNumber>
    </recommendedName>
    <alternativeName>
        <fullName evidence="8">Carbonate dehydratase</fullName>
    </alternativeName>
</protein>
<evidence type="ECO:0000313" key="10">
    <source>
        <dbReference type="EMBL" id="TCD64416.1"/>
    </source>
</evidence>
<comment type="catalytic activity">
    <reaction evidence="6 8">
        <text>hydrogencarbonate + H(+) = CO2 + H2O</text>
        <dbReference type="Rhea" id="RHEA:10748"/>
        <dbReference type="ChEBI" id="CHEBI:15377"/>
        <dbReference type="ChEBI" id="CHEBI:15378"/>
        <dbReference type="ChEBI" id="CHEBI:16526"/>
        <dbReference type="ChEBI" id="CHEBI:17544"/>
        <dbReference type="EC" id="4.2.1.1"/>
    </reaction>
</comment>
<evidence type="ECO:0000256" key="6">
    <source>
        <dbReference type="ARBA" id="ARBA00048348"/>
    </source>
</evidence>
<dbReference type="EC" id="4.2.1.1" evidence="2 8"/>
<dbReference type="Gene3D" id="3.40.1050.10">
    <property type="entry name" value="Carbonic anhydrase"/>
    <property type="match status" value="1"/>
</dbReference>
<proteinExistence type="inferred from homology"/>
<sequence>MNSLSLLVCALLQLHAVWGLAPLQWPASRGPELLSTKAADVGIVRGDPVLQGLLANNTAWAAGVEKEHPGFFNKSAQGQHPPVLWIGCSDSRVPESVITNVLPGEIFTQRNIANQIPSNDTNVVAVISYAVEHLEVDRIVVAGHTHCGGVEYCYDHAAALPSPPPKPLPPLPEPILNAWLESLYATAVQMLQGGKPPSRDQGLADLTLANVRIQVGNVAGLDVVKHAWKEGRNLTIVGWLYEIEHGLLKDLSICIGPFGRNCTIGAY</sequence>
<keyword evidence="4 7" id="KW-0862">Zinc</keyword>
<dbReference type="GO" id="GO:0008270">
    <property type="term" value="F:zinc ion binding"/>
    <property type="evidence" value="ECO:0007669"/>
    <property type="project" value="UniProtKB-UniRule"/>
</dbReference>
<feature type="binding site" evidence="7">
    <location>
        <position position="147"/>
    </location>
    <ligand>
        <name>Zn(2+)</name>
        <dbReference type="ChEBI" id="CHEBI:29105"/>
    </ligand>
</feature>
<dbReference type="OrthoDB" id="10248475at2759"/>
<evidence type="ECO:0000256" key="8">
    <source>
        <dbReference type="RuleBase" id="RU003956"/>
    </source>
</evidence>
<dbReference type="AlphaFoldDB" id="A0A4R0RBV9"/>
<dbReference type="STRING" id="92696.A0A4R0RBV9"/>
<feature type="binding site" evidence="7">
    <location>
        <position position="144"/>
    </location>
    <ligand>
        <name>Zn(2+)</name>
        <dbReference type="ChEBI" id="CHEBI:29105"/>
    </ligand>
</feature>
<comment type="function">
    <text evidence="8">Reversible hydration of carbon dioxide.</text>
</comment>
<dbReference type="Proteomes" id="UP000292702">
    <property type="component" value="Unassembled WGS sequence"/>
</dbReference>
<evidence type="ECO:0000313" key="11">
    <source>
        <dbReference type="Proteomes" id="UP000292702"/>
    </source>
</evidence>
<feature type="binding site" evidence="7">
    <location>
        <position position="88"/>
    </location>
    <ligand>
        <name>Zn(2+)</name>
        <dbReference type="ChEBI" id="CHEBI:29105"/>
    </ligand>
</feature>
<dbReference type="Pfam" id="PF00484">
    <property type="entry name" value="Pro_CA"/>
    <property type="match status" value="1"/>
</dbReference>
<feature type="chain" id="PRO_5020909261" description="Carbonic anhydrase" evidence="9">
    <location>
        <begin position="20"/>
        <end position="267"/>
    </location>
</feature>
<dbReference type="EMBL" id="RWJN01000237">
    <property type="protein sequence ID" value="TCD64416.1"/>
    <property type="molecule type" value="Genomic_DNA"/>
</dbReference>
<comment type="similarity">
    <text evidence="1 8">Belongs to the beta-class carbonic anhydrase family.</text>
</comment>
<dbReference type="InterPro" id="IPR001765">
    <property type="entry name" value="Carbonic_anhydrase"/>
</dbReference>
<dbReference type="GO" id="GO:0071244">
    <property type="term" value="P:cellular response to carbon dioxide"/>
    <property type="evidence" value="ECO:0007669"/>
    <property type="project" value="TreeGrafter"/>
</dbReference>
<feature type="binding site" evidence="7">
    <location>
        <position position="90"/>
    </location>
    <ligand>
        <name>Zn(2+)</name>
        <dbReference type="ChEBI" id="CHEBI:29105"/>
    </ligand>
</feature>